<name>A0A1T4ZRD7_9FIRM</name>
<sequence>MIKIKFFWIFLIVMLWSILFKLEIFNPILFPSPSSVITALGHSFFQEDLHIKLAYSISFILKGLALGFLVACMLVIFSLNNKYIDSLSDTLASMLDPLPSLAILPIVILWFGTGKNSIIFIILHSVIWPVMVNIKSGIKTQPIVYRELADLIGINKLQRFFEIQLIGALPSVITGLKVAWARAWRALIGAEMIFGAIDGKSGIGYYIFEKRVFMDTNAMYASLIVIVLLGALVDYLFSVFENKTLKKWGMI</sequence>
<dbReference type="PROSITE" id="PS50928">
    <property type="entry name" value="ABC_TM1"/>
    <property type="match status" value="1"/>
</dbReference>
<feature type="transmembrane region" description="Helical" evidence="7">
    <location>
        <begin position="91"/>
        <end position="112"/>
    </location>
</feature>
<keyword evidence="3" id="KW-1003">Cell membrane</keyword>
<dbReference type="GO" id="GO:0055085">
    <property type="term" value="P:transmembrane transport"/>
    <property type="evidence" value="ECO:0007669"/>
    <property type="project" value="InterPro"/>
</dbReference>
<keyword evidence="4 7" id="KW-0812">Transmembrane</keyword>
<gene>
    <name evidence="9" type="ORF">SAMN02745120_0203</name>
</gene>
<protein>
    <submittedName>
        <fullName evidence="9">NitT/TauT family transport system permease protein</fullName>
    </submittedName>
</protein>
<dbReference type="Pfam" id="PF00528">
    <property type="entry name" value="BPD_transp_1"/>
    <property type="match status" value="1"/>
</dbReference>
<evidence type="ECO:0000256" key="4">
    <source>
        <dbReference type="ARBA" id="ARBA00022692"/>
    </source>
</evidence>
<evidence type="ECO:0000256" key="7">
    <source>
        <dbReference type="RuleBase" id="RU363032"/>
    </source>
</evidence>
<dbReference type="InterPro" id="IPR035906">
    <property type="entry name" value="MetI-like_sf"/>
</dbReference>
<dbReference type="AlphaFoldDB" id="A0A1T4ZRD7"/>
<dbReference type="Gene3D" id="1.10.3720.10">
    <property type="entry name" value="MetI-like"/>
    <property type="match status" value="1"/>
</dbReference>
<dbReference type="GO" id="GO:0005886">
    <property type="term" value="C:plasma membrane"/>
    <property type="evidence" value="ECO:0007669"/>
    <property type="project" value="UniProtKB-SubCell"/>
</dbReference>
<evidence type="ECO:0000313" key="9">
    <source>
        <dbReference type="EMBL" id="SKB24883.1"/>
    </source>
</evidence>
<evidence type="ECO:0000256" key="1">
    <source>
        <dbReference type="ARBA" id="ARBA00004651"/>
    </source>
</evidence>
<keyword evidence="6 7" id="KW-0472">Membrane</keyword>
<reference evidence="10" key="1">
    <citation type="submission" date="2017-02" db="EMBL/GenBank/DDBJ databases">
        <authorList>
            <person name="Varghese N."/>
            <person name="Submissions S."/>
        </authorList>
    </citation>
    <scope>NUCLEOTIDE SEQUENCE [LARGE SCALE GENOMIC DNA]</scope>
    <source>
        <strain evidence="10">ATCC 35199</strain>
    </source>
</reference>
<dbReference type="RefSeq" id="WP_079588209.1">
    <property type="nucleotide sequence ID" value="NZ_FUYN01000001.1"/>
</dbReference>
<dbReference type="PANTHER" id="PTHR30151">
    <property type="entry name" value="ALKANE SULFONATE ABC TRANSPORTER-RELATED, MEMBRANE SUBUNIT"/>
    <property type="match status" value="1"/>
</dbReference>
<evidence type="ECO:0000256" key="6">
    <source>
        <dbReference type="ARBA" id="ARBA00023136"/>
    </source>
</evidence>
<evidence type="ECO:0000256" key="5">
    <source>
        <dbReference type="ARBA" id="ARBA00022989"/>
    </source>
</evidence>
<proteinExistence type="inferred from homology"/>
<dbReference type="PANTHER" id="PTHR30151:SF16">
    <property type="entry name" value="ABC TRANSPORTER PERMEASE PROTEIN"/>
    <property type="match status" value="1"/>
</dbReference>
<comment type="subcellular location">
    <subcellularLocation>
        <location evidence="1 7">Cell membrane</location>
        <topology evidence="1 7">Multi-pass membrane protein</topology>
    </subcellularLocation>
</comment>
<dbReference type="OrthoDB" id="9796361at2"/>
<feature type="transmembrane region" description="Helical" evidence="7">
    <location>
        <begin position="53"/>
        <end position="79"/>
    </location>
</feature>
<feature type="domain" description="ABC transmembrane type-1" evidence="8">
    <location>
        <begin position="49"/>
        <end position="237"/>
    </location>
</feature>
<dbReference type="CDD" id="cd06261">
    <property type="entry name" value="TM_PBP2"/>
    <property type="match status" value="1"/>
</dbReference>
<evidence type="ECO:0000313" key="10">
    <source>
        <dbReference type="Proteomes" id="UP000243406"/>
    </source>
</evidence>
<dbReference type="InterPro" id="IPR000515">
    <property type="entry name" value="MetI-like"/>
</dbReference>
<keyword evidence="2 7" id="KW-0813">Transport</keyword>
<keyword evidence="5 7" id="KW-1133">Transmembrane helix</keyword>
<dbReference type="EMBL" id="FUYN01000001">
    <property type="protein sequence ID" value="SKB24883.1"/>
    <property type="molecule type" value="Genomic_DNA"/>
</dbReference>
<dbReference type="Proteomes" id="UP000243406">
    <property type="component" value="Unassembled WGS sequence"/>
</dbReference>
<accession>A0A1T4ZRD7</accession>
<comment type="similarity">
    <text evidence="7">Belongs to the binding-protein-dependent transport system permease family.</text>
</comment>
<feature type="transmembrane region" description="Helical" evidence="7">
    <location>
        <begin position="7"/>
        <end position="25"/>
    </location>
</feature>
<feature type="transmembrane region" description="Helical" evidence="7">
    <location>
        <begin position="118"/>
        <end position="138"/>
    </location>
</feature>
<evidence type="ECO:0000259" key="8">
    <source>
        <dbReference type="PROSITE" id="PS50928"/>
    </source>
</evidence>
<feature type="transmembrane region" description="Helical" evidence="7">
    <location>
        <begin position="220"/>
        <end position="240"/>
    </location>
</feature>
<organism evidence="9 10">
    <name type="scientific">Acetoanaerobium noterae</name>
    <dbReference type="NCBI Taxonomy" id="745369"/>
    <lineage>
        <taxon>Bacteria</taxon>
        <taxon>Bacillati</taxon>
        <taxon>Bacillota</taxon>
        <taxon>Clostridia</taxon>
        <taxon>Peptostreptococcales</taxon>
        <taxon>Filifactoraceae</taxon>
        <taxon>Acetoanaerobium</taxon>
    </lineage>
</organism>
<evidence type="ECO:0000256" key="2">
    <source>
        <dbReference type="ARBA" id="ARBA00022448"/>
    </source>
</evidence>
<feature type="transmembrane region" description="Helical" evidence="7">
    <location>
        <begin position="186"/>
        <end position="208"/>
    </location>
</feature>
<keyword evidence="10" id="KW-1185">Reference proteome</keyword>
<dbReference type="SUPFAM" id="SSF161098">
    <property type="entry name" value="MetI-like"/>
    <property type="match status" value="1"/>
</dbReference>
<evidence type="ECO:0000256" key="3">
    <source>
        <dbReference type="ARBA" id="ARBA00022475"/>
    </source>
</evidence>